<sequence length="421" mass="48594">MSSIGSGFNRPCTSYFHRWKRIRDCVTVDETESSNFLGFPDDILLVILSKLPMKSLVRFCWVCKSWRNLITSPENFKLFHHPNSFTTGNNFLLLEKCKAGEKPELHVRKLLGRLRNKLAIEDDGLIRSHGLIFKHGEILLAGCCHGLLCFLKRTETSCDVYLCNPVLGQVRALPKSEFYPLRSLDNIVVAFYYDDHHNDYKVVKMTDCESLTVEVYSLRSNSWKAFHRCILPRPCFFLLQGQQFVVHNGRIYLLVHKVDSNESEWSYLMIMVDVNKQEARVIPLPFPTTIQLHIFVSEGSVVVSDLFFSRMHRKFELMVFKEDAYDYDDEHWVLAKNESEKFWTKKSVLPKNCPSDRLVTNRTTGVTLGTNVLFSPSSAEATKFLYRKKRRNLWDFAVVDYVPSLVSVVLPSPSSGVKIKV</sequence>
<gene>
    <name evidence="2" type="ORF">OLC1_LOCUS14287</name>
</gene>
<dbReference type="NCBIfam" id="TIGR01640">
    <property type="entry name" value="F_box_assoc_1"/>
    <property type="match status" value="1"/>
</dbReference>
<dbReference type="EMBL" id="OX459122">
    <property type="protein sequence ID" value="CAI9105634.1"/>
    <property type="molecule type" value="Genomic_DNA"/>
</dbReference>
<name>A0AAV1DCP8_OLDCO</name>
<dbReference type="Pfam" id="PF07734">
    <property type="entry name" value="FBA_1"/>
    <property type="match status" value="1"/>
</dbReference>
<dbReference type="PANTHER" id="PTHR31672:SF13">
    <property type="entry name" value="F-BOX PROTEIN CPR30-LIKE"/>
    <property type="match status" value="1"/>
</dbReference>
<dbReference type="CDD" id="cd22157">
    <property type="entry name" value="F-box_AtFBW1-like"/>
    <property type="match status" value="1"/>
</dbReference>
<evidence type="ECO:0000259" key="1">
    <source>
        <dbReference type="PROSITE" id="PS50181"/>
    </source>
</evidence>
<dbReference type="InterPro" id="IPR006527">
    <property type="entry name" value="F-box-assoc_dom_typ1"/>
</dbReference>
<keyword evidence="3" id="KW-1185">Reference proteome</keyword>
<dbReference type="InterPro" id="IPR017451">
    <property type="entry name" value="F-box-assoc_interact_dom"/>
</dbReference>
<dbReference type="PANTHER" id="PTHR31672">
    <property type="entry name" value="BNACNNG10540D PROTEIN"/>
    <property type="match status" value="1"/>
</dbReference>
<dbReference type="SUPFAM" id="SSF81383">
    <property type="entry name" value="F-box domain"/>
    <property type="match status" value="1"/>
</dbReference>
<proteinExistence type="predicted"/>
<dbReference type="SMART" id="SM00256">
    <property type="entry name" value="FBOX"/>
    <property type="match status" value="1"/>
</dbReference>
<dbReference type="AlphaFoldDB" id="A0AAV1DCP8"/>
<evidence type="ECO:0000313" key="3">
    <source>
        <dbReference type="Proteomes" id="UP001161247"/>
    </source>
</evidence>
<dbReference type="Proteomes" id="UP001161247">
    <property type="component" value="Chromosome 5"/>
</dbReference>
<organism evidence="2 3">
    <name type="scientific">Oldenlandia corymbosa var. corymbosa</name>
    <dbReference type="NCBI Taxonomy" id="529605"/>
    <lineage>
        <taxon>Eukaryota</taxon>
        <taxon>Viridiplantae</taxon>
        <taxon>Streptophyta</taxon>
        <taxon>Embryophyta</taxon>
        <taxon>Tracheophyta</taxon>
        <taxon>Spermatophyta</taxon>
        <taxon>Magnoliopsida</taxon>
        <taxon>eudicotyledons</taxon>
        <taxon>Gunneridae</taxon>
        <taxon>Pentapetalae</taxon>
        <taxon>asterids</taxon>
        <taxon>lamiids</taxon>
        <taxon>Gentianales</taxon>
        <taxon>Rubiaceae</taxon>
        <taxon>Rubioideae</taxon>
        <taxon>Spermacoceae</taxon>
        <taxon>Hedyotis-Oldenlandia complex</taxon>
        <taxon>Oldenlandia</taxon>
    </lineage>
</organism>
<protein>
    <submittedName>
        <fullName evidence="2">OLC1v1004603C1</fullName>
    </submittedName>
</protein>
<dbReference type="Gene3D" id="1.20.1280.50">
    <property type="match status" value="1"/>
</dbReference>
<feature type="domain" description="F-box" evidence="1">
    <location>
        <begin position="33"/>
        <end position="79"/>
    </location>
</feature>
<dbReference type="Pfam" id="PF00646">
    <property type="entry name" value="F-box"/>
    <property type="match status" value="1"/>
</dbReference>
<accession>A0AAV1DCP8</accession>
<evidence type="ECO:0000313" key="2">
    <source>
        <dbReference type="EMBL" id="CAI9105634.1"/>
    </source>
</evidence>
<dbReference type="InterPro" id="IPR050796">
    <property type="entry name" value="SCF_F-box_component"/>
</dbReference>
<dbReference type="InterPro" id="IPR036047">
    <property type="entry name" value="F-box-like_dom_sf"/>
</dbReference>
<dbReference type="PROSITE" id="PS50181">
    <property type="entry name" value="FBOX"/>
    <property type="match status" value="1"/>
</dbReference>
<dbReference type="InterPro" id="IPR001810">
    <property type="entry name" value="F-box_dom"/>
</dbReference>
<reference evidence="2" key="1">
    <citation type="submission" date="2023-03" db="EMBL/GenBank/DDBJ databases">
        <authorList>
            <person name="Julca I."/>
        </authorList>
    </citation>
    <scope>NUCLEOTIDE SEQUENCE</scope>
</reference>